<dbReference type="EMBL" id="FNQR01000005">
    <property type="protein sequence ID" value="SEA52439.1"/>
    <property type="molecule type" value="Genomic_DNA"/>
</dbReference>
<feature type="transmembrane region" description="Helical" evidence="1">
    <location>
        <begin position="178"/>
        <end position="199"/>
    </location>
</feature>
<keyword evidence="1" id="KW-1133">Transmembrane helix</keyword>
<dbReference type="InterPro" id="IPR000160">
    <property type="entry name" value="GGDEF_dom"/>
</dbReference>
<dbReference type="Pfam" id="PF13185">
    <property type="entry name" value="GAF_2"/>
    <property type="match status" value="1"/>
</dbReference>
<evidence type="ECO:0000259" key="2">
    <source>
        <dbReference type="PROSITE" id="PS50887"/>
    </source>
</evidence>
<keyword evidence="1" id="KW-0472">Membrane</keyword>
<dbReference type="PANTHER" id="PTHR45138:SF9">
    <property type="entry name" value="DIGUANYLATE CYCLASE DGCM-RELATED"/>
    <property type="match status" value="1"/>
</dbReference>
<dbReference type="InterPro" id="IPR003018">
    <property type="entry name" value="GAF"/>
</dbReference>
<name>A0A1H4BWF8_9BACI</name>
<dbReference type="SUPFAM" id="SSF55073">
    <property type="entry name" value="Nucleotide cyclase"/>
    <property type="match status" value="1"/>
</dbReference>
<organism evidence="3 4">
    <name type="scientific">Thalassobacillus cyri</name>
    <dbReference type="NCBI Taxonomy" id="571932"/>
    <lineage>
        <taxon>Bacteria</taxon>
        <taxon>Bacillati</taxon>
        <taxon>Bacillota</taxon>
        <taxon>Bacilli</taxon>
        <taxon>Bacillales</taxon>
        <taxon>Bacillaceae</taxon>
        <taxon>Thalassobacillus</taxon>
    </lineage>
</organism>
<evidence type="ECO:0000256" key="1">
    <source>
        <dbReference type="SAM" id="Phobius"/>
    </source>
</evidence>
<dbReference type="PANTHER" id="PTHR45138">
    <property type="entry name" value="REGULATORY COMPONENTS OF SENSORY TRANSDUCTION SYSTEM"/>
    <property type="match status" value="1"/>
</dbReference>
<evidence type="ECO:0000313" key="3">
    <source>
        <dbReference type="EMBL" id="SEA52439.1"/>
    </source>
</evidence>
<dbReference type="GO" id="GO:1902201">
    <property type="term" value="P:negative regulation of bacterial-type flagellum-dependent cell motility"/>
    <property type="evidence" value="ECO:0007669"/>
    <property type="project" value="TreeGrafter"/>
</dbReference>
<dbReference type="Proteomes" id="UP000198584">
    <property type="component" value="Unassembled WGS sequence"/>
</dbReference>
<dbReference type="AlphaFoldDB" id="A0A1H4BWF8"/>
<dbReference type="GO" id="GO:0052621">
    <property type="term" value="F:diguanylate cyclase activity"/>
    <property type="evidence" value="ECO:0007669"/>
    <property type="project" value="TreeGrafter"/>
</dbReference>
<dbReference type="Gene3D" id="3.30.450.40">
    <property type="match status" value="1"/>
</dbReference>
<sequence>MTKEKRIAIWLTWLFVWPISLYGVYSYMEPGFEGLMADLFSFAILICIVSLFPLIFKEGPIFLIQGVSLAVFLYFGLFMEIVLTQIGVISLLIKVRITREDLHRFPMNMLMFLVTSIVGATVYYLLGGEHGSAAYNELYDIFPILAYAIIIFLVNQTLIKVIGVLLQKRPFQLIDRATLWETYTTVLIFPVGFVLYRLYADLGIVAVYYVGIPFVFISAMLMLYHTSQQLNGYLQKTSDIGHELTGRLKSKEVIDLFILRVAELLPLKYIYIFNVKDEESLTLMRFYDGSGQYSFSEFTLKPGEGVSGYVWRERKGVRYKKQGEWLHLNNGYIPDDGESVLSLPVFQNNKIVSVITVISDQKRAFEKYQYMILDILINYLAVAIENANNYELTKNKSERCPLTNLYNYRYFEEQLEKTFLTFNKTNRPMSLVLLDIDHFKVVNDTYGHQSGNEILCSVADLLKNQIGSEGLAARYGGEEFVILLPGYNLSETMNTAEKLRESIASSTFYAYDHIVNQDGPAAVSITASIGVATYPDHCEEALELVRHADRAMYVGAKQQGRNKVANYESLLGIAE</sequence>
<dbReference type="GO" id="GO:0005886">
    <property type="term" value="C:plasma membrane"/>
    <property type="evidence" value="ECO:0007669"/>
    <property type="project" value="TreeGrafter"/>
</dbReference>
<dbReference type="NCBIfam" id="TIGR00254">
    <property type="entry name" value="GGDEF"/>
    <property type="match status" value="1"/>
</dbReference>
<dbReference type="InterPro" id="IPR043128">
    <property type="entry name" value="Rev_trsase/Diguanyl_cyclase"/>
</dbReference>
<evidence type="ECO:0000313" key="4">
    <source>
        <dbReference type="Proteomes" id="UP000198584"/>
    </source>
</evidence>
<feature type="domain" description="GGDEF" evidence="2">
    <location>
        <begin position="427"/>
        <end position="569"/>
    </location>
</feature>
<feature type="transmembrane region" description="Helical" evidence="1">
    <location>
        <begin position="6"/>
        <end position="25"/>
    </location>
</feature>
<gene>
    <name evidence="3" type="ORF">SAMN05421743_105175</name>
</gene>
<dbReference type="SMART" id="SM00267">
    <property type="entry name" value="GGDEF"/>
    <property type="match status" value="1"/>
</dbReference>
<keyword evidence="4" id="KW-1185">Reference proteome</keyword>
<feature type="transmembrane region" description="Helical" evidence="1">
    <location>
        <begin position="144"/>
        <end position="166"/>
    </location>
</feature>
<feature type="transmembrane region" description="Helical" evidence="1">
    <location>
        <begin position="62"/>
        <end position="93"/>
    </location>
</feature>
<protein>
    <submittedName>
        <fullName evidence="3">Diguanylate cyclase (GGDEF) domain-containing protein</fullName>
    </submittedName>
</protein>
<accession>A0A1H4BWF8</accession>
<dbReference type="SUPFAM" id="SSF55781">
    <property type="entry name" value="GAF domain-like"/>
    <property type="match status" value="1"/>
</dbReference>
<proteinExistence type="predicted"/>
<dbReference type="InterPro" id="IPR029787">
    <property type="entry name" value="Nucleotide_cyclase"/>
</dbReference>
<reference evidence="4" key="1">
    <citation type="submission" date="2016-10" db="EMBL/GenBank/DDBJ databases">
        <authorList>
            <person name="Varghese N."/>
            <person name="Submissions S."/>
        </authorList>
    </citation>
    <scope>NUCLEOTIDE SEQUENCE [LARGE SCALE GENOMIC DNA]</scope>
    <source>
        <strain evidence="4">CCM7597</strain>
    </source>
</reference>
<feature type="transmembrane region" description="Helical" evidence="1">
    <location>
        <begin position="205"/>
        <end position="224"/>
    </location>
</feature>
<dbReference type="STRING" id="571932.SAMN05421743_105175"/>
<dbReference type="FunFam" id="3.30.70.270:FF:000001">
    <property type="entry name" value="Diguanylate cyclase domain protein"/>
    <property type="match status" value="1"/>
</dbReference>
<dbReference type="PROSITE" id="PS50887">
    <property type="entry name" value="GGDEF"/>
    <property type="match status" value="1"/>
</dbReference>
<dbReference type="InterPro" id="IPR050469">
    <property type="entry name" value="Diguanylate_Cyclase"/>
</dbReference>
<feature type="transmembrane region" description="Helical" evidence="1">
    <location>
        <begin position="105"/>
        <end position="124"/>
    </location>
</feature>
<dbReference type="CDD" id="cd01949">
    <property type="entry name" value="GGDEF"/>
    <property type="match status" value="1"/>
</dbReference>
<dbReference type="Gene3D" id="3.30.70.270">
    <property type="match status" value="1"/>
</dbReference>
<dbReference type="InterPro" id="IPR029016">
    <property type="entry name" value="GAF-like_dom_sf"/>
</dbReference>
<keyword evidence="1" id="KW-0812">Transmembrane</keyword>
<dbReference type="RefSeq" id="WP_176791405.1">
    <property type="nucleotide sequence ID" value="NZ_FNQR01000005.1"/>
</dbReference>
<feature type="transmembrane region" description="Helical" evidence="1">
    <location>
        <begin position="37"/>
        <end position="56"/>
    </location>
</feature>
<dbReference type="GO" id="GO:0043709">
    <property type="term" value="P:cell adhesion involved in single-species biofilm formation"/>
    <property type="evidence" value="ECO:0007669"/>
    <property type="project" value="TreeGrafter"/>
</dbReference>
<dbReference type="Pfam" id="PF00990">
    <property type="entry name" value="GGDEF"/>
    <property type="match status" value="1"/>
</dbReference>